<keyword evidence="3" id="KW-0597">Phosphoprotein</keyword>
<dbReference type="SUPFAM" id="SSF55874">
    <property type="entry name" value="ATPase domain of HSP90 chaperone/DNA topoisomerase II/histidine kinase"/>
    <property type="match status" value="1"/>
</dbReference>
<dbReference type="SUPFAM" id="SSF56112">
    <property type="entry name" value="Protein kinase-like (PK-like)"/>
    <property type="match status" value="1"/>
</dbReference>
<dbReference type="InterPro" id="IPR003593">
    <property type="entry name" value="AAA+_ATPase"/>
</dbReference>
<dbReference type="Proteomes" id="UP000238523">
    <property type="component" value="Chromosome"/>
</dbReference>
<dbReference type="Gene3D" id="1.10.287.130">
    <property type="match status" value="1"/>
</dbReference>
<dbReference type="Pfam" id="PF00512">
    <property type="entry name" value="HisKA"/>
    <property type="match status" value="1"/>
</dbReference>
<dbReference type="PROSITE" id="PS50112">
    <property type="entry name" value="PAS"/>
    <property type="match status" value="1"/>
</dbReference>
<dbReference type="PANTHER" id="PTHR43642:SF1">
    <property type="entry name" value="HYBRID SIGNAL TRANSDUCTION HISTIDINE KINASE G"/>
    <property type="match status" value="1"/>
</dbReference>
<dbReference type="InterPro" id="IPR011009">
    <property type="entry name" value="Kinase-like_dom_sf"/>
</dbReference>
<dbReference type="InterPro" id="IPR036097">
    <property type="entry name" value="HisK_dim/P_sf"/>
</dbReference>
<evidence type="ECO:0000259" key="4">
    <source>
        <dbReference type="PROSITE" id="PS50011"/>
    </source>
</evidence>
<dbReference type="GO" id="GO:0000155">
    <property type="term" value="F:phosphorelay sensor kinase activity"/>
    <property type="evidence" value="ECO:0007669"/>
    <property type="project" value="InterPro"/>
</dbReference>
<feature type="domain" description="Protein kinase" evidence="4">
    <location>
        <begin position="1"/>
        <end position="289"/>
    </location>
</feature>
<dbReference type="CDD" id="cd14014">
    <property type="entry name" value="STKc_PknB_like"/>
    <property type="match status" value="1"/>
</dbReference>
<feature type="domain" description="PAS" evidence="6">
    <location>
        <begin position="1471"/>
        <end position="1527"/>
    </location>
</feature>
<keyword evidence="7" id="KW-0808">Transferase</keyword>
<dbReference type="Gene3D" id="3.30.450.20">
    <property type="entry name" value="PAS domain"/>
    <property type="match status" value="1"/>
</dbReference>
<evidence type="ECO:0000259" key="5">
    <source>
        <dbReference type="PROSITE" id="PS50109"/>
    </source>
</evidence>
<dbReference type="InterPro" id="IPR003594">
    <property type="entry name" value="HATPase_dom"/>
</dbReference>
<dbReference type="Pfam" id="PF02518">
    <property type="entry name" value="HATPase_c"/>
    <property type="match status" value="1"/>
</dbReference>
<dbReference type="InterPro" id="IPR036890">
    <property type="entry name" value="HATPase_C_sf"/>
</dbReference>
<dbReference type="SMART" id="SM00387">
    <property type="entry name" value="HATPase_c"/>
    <property type="match status" value="1"/>
</dbReference>
<dbReference type="InterPro" id="IPR003018">
    <property type="entry name" value="GAF"/>
</dbReference>
<dbReference type="PANTHER" id="PTHR43642">
    <property type="entry name" value="HYBRID SIGNAL TRANSDUCTION HISTIDINE KINASE G"/>
    <property type="match status" value="1"/>
</dbReference>
<dbReference type="InterPro" id="IPR000719">
    <property type="entry name" value="Prot_kinase_dom"/>
</dbReference>
<protein>
    <recommendedName>
        <fullName evidence="2">histidine kinase</fullName>
        <ecNumber evidence="2">2.7.13.3</ecNumber>
    </recommendedName>
</protein>
<dbReference type="EMBL" id="CP025012">
    <property type="protein sequence ID" value="AUW42607.1"/>
    <property type="molecule type" value="Genomic_DNA"/>
</dbReference>
<dbReference type="InterPro" id="IPR053159">
    <property type="entry name" value="Hybrid_Histidine_Kinase"/>
</dbReference>
<dbReference type="RefSeq" id="WP_105006153.1">
    <property type="nucleotide sequence ID" value="NZ_CP025012.1"/>
</dbReference>
<dbReference type="InterPro" id="IPR004358">
    <property type="entry name" value="Sig_transdc_His_kin-like_C"/>
</dbReference>
<dbReference type="PROSITE" id="PS50109">
    <property type="entry name" value="HIS_KIN"/>
    <property type="match status" value="1"/>
</dbReference>
<dbReference type="SMART" id="SM00065">
    <property type="entry name" value="GAF"/>
    <property type="match status" value="1"/>
</dbReference>
<dbReference type="InterPro" id="IPR005467">
    <property type="entry name" value="His_kinase_dom"/>
</dbReference>
<comment type="catalytic activity">
    <reaction evidence="1">
        <text>ATP + protein L-histidine = ADP + protein N-phospho-L-histidine.</text>
        <dbReference type="EC" id="2.7.13.3"/>
    </reaction>
</comment>
<dbReference type="SMART" id="SM00091">
    <property type="entry name" value="PAS"/>
    <property type="match status" value="1"/>
</dbReference>
<dbReference type="NCBIfam" id="TIGR00229">
    <property type="entry name" value="sensory_box"/>
    <property type="match status" value="1"/>
</dbReference>
<dbReference type="InterPro" id="IPR041664">
    <property type="entry name" value="AAA_16"/>
</dbReference>
<dbReference type="CDD" id="cd00130">
    <property type="entry name" value="PAS"/>
    <property type="match status" value="1"/>
</dbReference>
<dbReference type="SUPFAM" id="SSF47384">
    <property type="entry name" value="Homodimeric domain of signal transducing histidine kinase"/>
    <property type="match status" value="1"/>
</dbReference>
<dbReference type="InterPro" id="IPR003661">
    <property type="entry name" value="HisK_dim/P_dom"/>
</dbReference>
<proteinExistence type="predicted"/>
<dbReference type="SUPFAM" id="SSF52540">
    <property type="entry name" value="P-loop containing nucleoside triphosphate hydrolases"/>
    <property type="match status" value="1"/>
</dbReference>
<dbReference type="Pfam" id="PF01590">
    <property type="entry name" value="GAF"/>
    <property type="match status" value="1"/>
</dbReference>
<organism evidence="7 8">
    <name type="scientific">Rhizobium leguminosarum</name>
    <dbReference type="NCBI Taxonomy" id="384"/>
    <lineage>
        <taxon>Bacteria</taxon>
        <taxon>Pseudomonadati</taxon>
        <taxon>Pseudomonadota</taxon>
        <taxon>Alphaproteobacteria</taxon>
        <taxon>Hyphomicrobiales</taxon>
        <taxon>Rhizobiaceae</taxon>
        <taxon>Rhizobium/Agrobacterium group</taxon>
        <taxon>Rhizobium</taxon>
    </lineage>
</organism>
<dbReference type="SUPFAM" id="SSF55781">
    <property type="entry name" value="GAF domain-like"/>
    <property type="match status" value="1"/>
</dbReference>
<dbReference type="SMART" id="SM00388">
    <property type="entry name" value="HisKA"/>
    <property type="match status" value="1"/>
</dbReference>
<feature type="domain" description="Histidine kinase" evidence="5">
    <location>
        <begin position="1622"/>
        <end position="1837"/>
    </location>
</feature>
<name>A0A2K9Z2Y8_RHILE</name>
<dbReference type="InterPro" id="IPR000014">
    <property type="entry name" value="PAS"/>
</dbReference>
<dbReference type="Pfam" id="PF13191">
    <property type="entry name" value="AAA_16"/>
    <property type="match status" value="1"/>
</dbReference>
<dbReference type="InterPro" id="IPR029016">
    <property type="entry name" value="GAF-like_dom_sf"/>
</dbReference>
<evidence type="ECO:0000256" key="2">
    <source>
        <dbReference type="ARBA" id="ARBA00012438"/>
    </source>
</evidence>
<keyword evidence="7" id="KW-0418">Kinase</keyword>
<gene>
    <name evidence="7" type="ORF">CUJ84_Chr002246</name>
</gene>
<dbReference type="SMART" id="SM00382">
    <property type="entry name" value="AAA"/>
    <property type="match status" value="1"/>
</dbReference>
<dbReference type="SUPFAM" id="SSF55785">
    <property type="entry name" value="PYP-like sensor domain (PAS domain)"/>
    <property type="match status" value="1"/>
</dbReference>
<evidence type="ECO:0000313" key="7">
    <source>
        <dbReference type="EMBL" id="AUW42607.1"/>
    </source>
</evidence>
<accession>A0A2K9Z2Y8</accession>
<evidence type="ECO:0000313" key="8">
    <source>
        <dbReference type="Proteomes" id="UP000238523"/>
    </source>
</evidence>
<dbReference type="Gene3D" id="1.10.510.10">
    <property type="entry name" value="Transferase(Phosphotransferase) domain 1"/>
    <property type="match status" value="1"/>
</dbReference>
<sequence>MDPQISLGARGGGLSILWEDGERALCRGVISDGNKSSRNVLTLHLTSTSPRPASIDRLANEFQLKDHLDRGWAARPLEFVREPDRTMLVLEDPGGEVLSQRIGEPMSVDEFLRLAIGTAAALSRVHRHGLVHKDLRPIHILVDGPNADVHITGFGRASRLPRERQTLAPPDFLTETLLYVAPEQTGRMNRSIDSRSDLYALGAIFYQMLTGALPFSSSDPMELVHCHIARTPTPPHERLATIPIQVSNIVTKLLAKTADDRYQTAAGVEYDLRLCLAEWQVKRNIHPFAIGVFDTPDQLIMPEKLYGRDLAITSLMDAYDRVAANGTPELITICGYSGIGKSSVINELERLLLSSRGMFATGKFDEQKRDIPYATLAQAFQRLIRGLLSKSETDLDFWRDSLKGALGTQARLLVDVIPELTLIIGQQGPAPDLSVQQAQQAFQIALRRFVGVFATSDHPLILFLDDLHWADSASLDLLQDLTTHSELRFLLVIGAYRESEVNPNHPLVLKLEAIRDAGCETGQIVLQALSPKQCEEFVADALHRTRSRAASLARILHQKTGGNPFFLKQFLSGLYEEGLVSFDPAKREWFWDPSEIRRKQHTENVVELMAGKLVQLPTETRIALQQLACLGTSATTSMLSTVLSMSETRVDAALWEATRREFVEHSDGSYRFFHDRILEAAYSLIPEQTLAHTHLLIGRLLVSHTPVEQREEIIFDAVTHLNRARELIVSTEEKEQLSELNLMAGKRARASTAYHQALKFFEVGASLLTTEAWENRHETAFALEFYRAECEFLIGEMRIAEKRLNLLSSRCANGLERANVACLRIDLHTTLDECDEAVDVCIGYLRFLGVNWVAHPKRAQVKREYEKIWKNLGSRTIEQLSDLPLTNDAIARATLDVLTRVLPSALFTDANLLSLAICHSVNISLEKGHGDGSCVAYVFFSKIAGPQFNDFDAGYRFANLGYELVEKRDLERFRAPTLLWFTQFSLMWTKHVRFSRTVIMRAFETATKVGDLNFTVYCCDNLNTNFLAAGDHLVHAERQAEAGLVLAERARFDHIVDIMKVQLGVIRNLRGLTYKFGSFDDEQVSENDLEARYANDPATKQPECWYWIRKLQTRFFAGDFPAALNAATKARDLLWTSAAMFEIAEYHYYHALSLAATQGRGGPPVAKEDMIALVAHHNQLVAWANICSENFENRAALVGAELARLEGRDDDAGRLYELAIRSARANGFIHNEAIAYETAARFYGLRGFEEFFKLYLSKSRDSYLHWGAHAKVKQLESLYPMLLNPTLNPVKDERTGAERFFDADAVLKASQALSSQILLPDLVERLMTLALQNAGADRGLLILSQDNSFSIEAEALTEGEAIVLRHDRSAAPAIPQTIVRYVIRTHETVIIDDAAAQHIFSSDPYIGRQKPRSVLCLPLIRQGVLGGLLYLENSLASHVFTEDRARLLEVIGTQAAISLENTRLYADLQEREARIRRLFNANIIGIFTWSLDGTITDANDAFLQIVGYQSDDLASGSMRWKDLMPSDWDPENDRIIGEMLATGVATPFEGEYVRKDGSRVPALIGAALFDGRPTEGVAFVIDLTELRRAEWSARDSERRYHDSQLALAHANRVTTLGHLAASIAHELSQPLSGVVVNAEAARLLLNERPNLPEAREALGRIVRDGTRASQVFSRIRTLIKRKPPERSWLDMNVVVGEVIGLTSGEAHKNGILLKANLTEGLPLTQGDRVQLQQVLLNLIMNALEAIKQGSGGRGEVQATTNFSASGEIRISVRDTGPGIEPENLELIFGAFYTTKAEGLGMGLSICRSIIEAHGGKLWAETAFPVGTTFNFVLPAPE</sequence>
<dbReference type="CDD" id="cd00082">
    <property type="entry name" value="HisKA"/>
    <property type="match status" value="1"/>
</dbReference>
<dbReference type="Gene3D" id="3.30.565.10">
    <property type="entry name" value="Histidine kinase-like ATPase, C-terminal domain"/>
    <property type="match status" value="1"/>
</dbReference>
<reference evidence="7 8" key="1">
    <citation type="submission" date="2017-11" db="EMBL/GenBank/DDBJ databases">
        <title>Complete genome of Rhizobium leguminosarum Norway, an ineffective micro-symbiont.</title>
        <authorList>
            <person name="Hoffrichter A."/>
            <person name="Liang J."/>
            <person name="Brachmann A."/>
            <person name="Marin M."/>
        </authorList>
    </citation>
    <scope>NUCLEOTIDE SEQUENCE [LARGE SCALE GENOMIC DNA]</scope>
    <source>
        <strain evidence="7 8">Norway</strain>
    </source>
</reference>
<dbReference type="SMART" id="SM00220">
    <property type="entry name" value="S_TKc"/>
    <property type="match status" value="1"/>
</dbReference>
<dbReference type="GO" id="GO:0005524">
    <property type="term" value="F:ATP binding"/>
    <property type="evidence" value="ECO:0007669"/>
    <property type="project" value="InterPro"/>
</dbReference>
<dbReference type="Gene3D" id="3.40.50.300">
    <property type="entry name" value="P-loop containing nucleotide triphosphate hydrolases"/>
    <property type="match status" value="1"/>
</dbReference>
<dbReference type="Gene3D" id="3.30.450.40">
    <property type="match status" value="1"/>
</dbReference>
<dbReference type="PROSITE" id="PS50011">
    <property type="entry name" value="PROTEIN_KINASE_DOM"/>
    <property type="match status" value="1"/>
</dbReference>
<evidence type="ECO:0000259" key="6">
    <source>
        <dbReference type="PROSITE" id="PS50112"/>
    </source>
</evidence>
<evidence type="ECO:0000256" key="3">
    <source>
        <dbReference type="ARBA" id="ARBA00022553"/>
    </source>
</evidence>
<dbReference type="PRINTS" id="PR00344">
    <property type="entry name" value="BCTRLSENSOR"/>
</dbReference>
<dbReference type="Pfam" id="PF13426">
    <property type="entry name" value="PAS_9"/>
    <property type="match status" value="1"/>
</dbReference>
<evidence type="ECO:0000256" key="1">
    <source>
        <dbReference type="ARBA" id="ARBA00000085"/>
    </source>
</evidence>
<dbReference type="InterPro" id="IPR035965">
    <property type="entry name" value="PAS-like_dom_sf"/>
</dbReference>
<dbReference type="EC" id="2.7.13.3" evidence="2"/>
<dbReference type="InterPro" id="IPR027417">
    <property type="entry name" value="P-loop_NTPase"/>
</dbReference>
<dbReference type="Pfam" id="PF00069">
    <property type="entry name" value="Pkinase"/>
    <property type="match status" value="1"/>
</dbReference>